<sequence length="197" mass="21683">MVPLLPKLRGHFAEFLNHSSPERLSILYLTTCVGFRYGPCTHSLEAFLDSTGTLTTTTTWCPHHASLICGADFPTPQATRLHSNPIRKPSYHSASPHHLTTTHEDPTHLKPPTKKISGNKRAVSTIRFITCRTHTGTGISTRHPSTTPVGPRLSPDSPWEDKLHPGTLSHPADMFLTHQSLLMPAFSLAHTPPPVTK</sequence>
<evidence type="ECO:0000313" key="3">
    <source>
        <dbReference type="Proteomes" id="UP000249886"/>
    </source>
</evidence>
<name>A0A8B4H8B5_9CORY</name>
<evidence type="ECO:0000256" key="1">
    <source>
        <dbReference type="SAM" id="MobiDB-lite"/>
    </source>
</evidence>
<dbReference type="EMBL" id="UARK01000017">
    <property type="protein sequence ID" value="SPW29625.1"/>
    <property type="molecule type" value="Genomic_DNA"/>
</dbReference>
<comment type="caution">
    <text evidence="2">The sequence shown here is derived from an EMBL/GenBank/DDBJ whole genome shotgun (WGS) entry which is preliminary data.</text>
</comment>
<protein>
    <submittedName>
        <fullName evidence="2">Uncharacterized protein</fullName>
    </submittedName>
</protein>
<reference evidence="2 3" key="1">
    <citation type="submission" date="2018-06" db="EMBL/GenBank/DDBJ databases">
        <authorList>
            <consortium name="Pathogen Informatics"/>
            <person name="Doyle S."/>
        </authorList>
    </citation>
    <scope>NUCLEOTIDE SEQUENCE [LARGE SCALE GENOMIC DNA]</scope>
    <source>
        <strain evidence="2 3">NCTC10254</strain>
    </source>
</reference>
<dbReference type="Proteomes" id="UP000249886">
    <property type="component" value="Unassembled WGS sequence"/>
</dbReference>
<proteinExistence type="predicted"/>
<feature type="region of interest" description="Disordered" evidence="1">
    <location>
        <begin position="83"/>
        <end position="119"/>
    </location>
</feature>
<organism evidence="2 3">
    <name type="scientific">Corynebacterium matruchotii</name>
    <dbReference type="NCBI Taxonomy" id="43768"/>
    <lineage>
        <taxon>Bacteria</taxon>
        <taxon>Bacillati</taxon>
        <taxon>Actinomycetota</taxon>
        <taxon>Actinomycetes</taxon>
        <taxon>Mycobacteriales</taxon>
        <taxon>Corynebacteriaceae</taxon>
        <taxon>Corynebacterium</taxon>
    </lineage>
</organism>
<dbReference type="AlphaFoldDB" id="A0A8B4H8B5"/>
<accession>A0A8B4H8B5</accession>
<gene>
    <name evidence="2" type="ORF">NCTC10254_01704</name>
</gene>
<evidence type="ECO:0000313" key="2">
    <source>
        <dbReference type="EMBL" id="SPW29625.1"/>
    </source>
</evidence>